<name>A0A1L0GPK7_9ASCO</name>
<accession>A0A1L0GPK7</accession>
<feature type="compositionally biased region" description="Polar residues" evidence="1">
    <location>
        <begin position="80"/>
        <end position="90"/>
    </location>
</feature>
<feature type="region of interest" description="Disordered" evidence="1">
    <location>
        <begin position="167"/>
        <end position="214"/>
    </location>
</feature>
<keyword evidence="3" id="KW-1185">Reference proteome</keyword>
<dbReference type="Proteomes" id="UP000182334">
    <property type="component" value="Chromosome VII"/>
</dbReference>
<feature type="region of interest" description="Disordered" evidence="1">
    <location>
        <begin position="78"/>
        <end position="99"/>
    </location>
</feature>
<reference evidence="2 3" key="1">
    <citation type="submission" date="2016-10" db="EMBL/GenBank/DDBJ databases">
        <authorList>
            <person name="de Groot N.N."/>
        </authorList>
    </citation>
    <scope>NUCLEOTIDE SEQUENCE [LARGE SCALE GENOMIC DNA]</scope>
    <source>
        <strain evidence="2 3">CBS 141442</strain>
    </source>
</reference>
<dbReference type="EMBL" id="LT635762">
    <property type="protein sequence ID" value="SGZ58013.1"/>
    <property type="molecule type" value="Genomic_DNA"/>
</dbReference>
<feature type="compositionally biased region" description="Low complexity" evidence="1">
    <location>
        <begin position="8"/>
        <end position="22"/>
    </location>
</feature>
<dbReference type="OrthoDB" id="4096882at2759"/>
<proteinExistence type="predicted"/>
<sequence length="418" mass="46468">MNGSERNSPMSSSETLSGSTSPHVLKLINAPPQSKKQRSSSMNSIGSNHSTHNHRSMSIISLELPRNSIVSIDDNFLRPTRNNSSASLTSLAPLVSPNDTKDTYASHRMSKIWPKNNSAILSDDDSESETTSSRFKWRRRSSDKILKPPFLSSLKKDFKFKYDNHSVPKVSSAPPLSTKPLDDSTPSPLSMAHEGSSFHTHHHLHHGHLTNPSHLHHLQHFSEPDLDALQVSTRAGGKKLRNSSITQSIFLKKRLLLSKDIQFELLGPQLAGVSGSVMNEETRFPGVLMPMPLRGAVHNYLLLPEPTTLTPPTSAHMHTSPSPPLAGSSLSVSQSSPPREPQLLRQQNKLITELNRKWNRAFYEEDKRLADFNSRTQPGRSRKESVLSWFQVMIASLQVYSSISEQAPNGSLNHQLDS</sequence>
<feature type="compositionally biased region" description="Low complexity" evidence="1">
    <location>
        <begin position="39"/>
        <end position="50"/>
    </location>
</feature>
<evidence type="ECO:0000313" key="3">
    <source>
        <dbReference type="Proteomes" id="UP000182334"/>
    </source>
</evidence>
<organism evidence="2 3">
    <name type="scientific">Sungouiella intermedia</name>
    <dbReference type="NCBI Taxonomy" id="45354"/>
    <lineage>
        <taxon>Eukaryota</taxon>
        <taxon>Fungi</taxon>
        <taxon>Dikarya</taxon>
        <taxon>Ascomycota</taxon>
        <taxon>Saccharomycotina</taxon>
        <taxon>Pichiomycetes</taxon>
        <taxon>Metschnikowiaceae</taxon>
        <taxon>Sungouiella</taxon>
    </lineage>
</organism>
<feature type="region of interest" description="Disordered" evidence="1">
    <location>
        <begin position="1"/>
        <end position="54"/>
    </location>
</feature>
<feature type="compositionally biased region" description="Basic residues" evidence="1">
    <location>
        <begin position="199"/>
        <end position="214"/>
    </location>
</feature>
<feature type="compositionally biased region" description="Low complexity" evidence="1">
    <location>
        <begin position="325"/>
        <end position="336"/>
    </location>
</feature>
<protein>
    <submittedName>
        <fullName evidence="2">CIC11C00000004259</fullName>
    </submittedName>
</protein>
<gene>
    <name evidence="2" type="ORF">SAMEA4029010_CIC11G00000004259</name>
</gene>
<dbReference type="AlphaFoldDB" id="A0A1L0GPK7"/>
<feature type="region of interest" description="Disordered" evidence="1">
    <location>
        <begin position="308"/>
        <end position="344"/>
    </location>
</feature>
<feature type="region of interest" description="Disordered" evidence="1">
    <location>
        <begin position="118"/>
        <end position="138"/>
    </location>
</feature>
<evidence type="ECO:0000313" key="2">
    <source>
        <dbReference type="EMBL" id="SGZ58013.1"/>
    </source>
</evidence>
<evidence type="ECO:0000256" key="1">
    <source>
        <dbReference type="SAM" id="MobiDB-lite"/>
    </source>
</evidence>